<dbReference type="GeneID" id="86989463"/>
<protein>
    <recommendedName>
        <fullName evidence="1">Peptidase C14 caspase domain-containing protein</fullName>
    </recommendedName>
</protein>
<dbReference type="AlphaFoldDB" id="C4ZHJ0"/>
<evidence type="ECO:0000313" key="3">
    <source>
        <dbReference type="Proteomes" id="UP000001477"/>
    </source>
</evidence>
<dbReference type="Pfam" id="PF00656">
    <property type="entry name" value="Peptidase_C14"/>
    <property type="match status" value="1"/>
</dbReference>
<evidence type="ECO:0000313" key="2">
    <source>
        <dbReference type="EMBL" id="ACR76477.1"/>
    </source>
</evidence>
<dbReference type="HOGENOM" id="CLU_441241_0_0_9"/>
<proteinExistence type="predicted"/>
<accession>C4ZHJ0</accession>
<dbReference type="Proteomes" id="UP000001477">
    <property type="component" value="Chromosome"/>
</dbReference>
<sequence length="615" mass="71291">MLSIVSIGIGQYPCAKELDDISCAGHDAEGVFDAFRNIMGDDFINHTSICLKDITATEFINILGSLKFSIIEDQDIMVLYFSGHADNIRQYGNDTDFSLLFSDYNEKIMCGYVSLIYDVVPLLDSIRCNIVLILDCCYSGEGLKSATSIVGDHQISVISATSNRNMATYKGENSEFAHAIIDGIKDIKTHNEDFTLRSLQKYIQERYNKSQINTAAGKTGEIYLKKAVNIESRYYNLKEKFLLQLQNGDDKYREALWYAISDIPEPMEVDIFEEYFHCSNVHSVFPVEVNWLVRRAVGSTISLLEDETHRLNLVYELIESELWQEQCVGIIGARYDIKSNKEIYKKIVELVSKKVIKKIDAVWLANLYASDNLEYDYHVFLDTSLMENSWGIQEVYKTASNHGCSFDGFKRELRKKEILCDNWSQTFDNFEKYTNSQLYCQLSKKNERGRLPINSKAKFILSSLYGNWRGYKSVNCKLYFESNLKSDIRRELLFAEYFPQIEYRMAIFDYFITESELLREYSNELKWGLQDYHPWVRRTAIQAFRAANILLNECNESIIQYIKGNERNIGELDLYIQYNTDISEESLLIEDMQKSGKYTDADIRGVKAKFINRIF</sequence>
<dbReference type="KEGG" id="ere:EUBREC_2747"/>
<dbReference type="STRING" id="515619.EUBREC_2747"/>
<gene>
    <name evidence="2" type="ordered locus">EUBREC_2747</name>
</gene>
<name>C4ZHJ0_AGARV</name>
<dbReference type="InterPro" id="IPR011600">
    <property type="entry name" value="Pept_C14_caspase"/>
</dbReference>
<dbReference type="EMBL" id="CP001107">
    <property type="protein sequence ID" value="ACR76477.1"/>
    <property type="molecule type" value="Genomic_DNA"/>
</dbReference>
<reference evidence="2 3" key="1">
    <citation type="journal article" date="2009" name="Proc. Natl. Acad. Sci. U.S.A.">
        <title>Characterizing a model human gut microbiota composed of members of its two dominant bacterial phyla.</title>
        <authorList>
            <person name="Mahowald M.A."/>
            <person name="Rey F.E."/>
            <person name="Seedorf H."/>
            <person name="Turnbaugh P.J."/>
            <person name="Fulton R.S."/>
            <person name="Wollam A."/>
            <person name="Shah N."/>
            <person name="Wang C."/>
            <person name="Magrini V."/>
            <person name="Wilson R.K."/>
            <person name="Cantarel B.L."/>
            <person name="Coutinho P.M."/>
            <person name="Henrissat B."/>
            <person name="Crock L.W."/>
            <person name="Russell A."/>
            <person name="Verberkmoes N.C."/>
            <person name="Hettich R.L."/>
            <person name="Gordon J.I."/>
        </authorList>
    </citation>
    <scope>NUCLEOTIDE SEQUENCE [LARGE SCALE GENOMIC DNA]</scope>
    <source>
        <strain evidence="3">ATCC 33656 / DSM 3377 / JCM 17463 / KCTC 5835 / LMG 30912 / VPI 0990</strain>
    </source>
</reference>
<feature type="domain" description="Peptidase C14 caspase" evidence="1">
    <location>
        <begin position="7"/>
        <end position="212"/>
    </location>
</feature>
<dbReference type="Gene3D" id="3.40.50.1460">
    <property type="match status" value="1"/>
</dbReference>
<dbReference type="RefSeq" id="WP_012743505.1">
    <property type="nucleotide sequence ID" value="NC_012781.1"/>
</dbReference>
<organism evidence="2 3">
    <name type="scientific">Agathobacter rectalis (strain ATCC 33656 / DSM 3377 / JCM 17463 / KCTC 5835 / VPI 0990)</name>
    <name type="common">Eubacterium rectale</name>
    <dbReference type="NCBI Taxonomy" id="515619"/>
    <lineage>
        <taxon>Bacteria</taxon>
        <taxon>Bacillati</taxon>
        <taxon>Bacillota</taxon>
        <taxon>Clostridia</taxon>
        <taxon>Lachnospirales</taxon>
        <taxon>Lachnospiraceae</taxon>
        <taxon>Agathobacter</taxon>
    </lineage>
</organism>
<evidence type="ECO:0000259" key="1">
    <source>
        <dbReference type="Pfam" id="PF00656"/>
    </source>
</evidence>
<dbReference type="GO" id="GO:0004197">
    <property type="term" value="F:cysteine-type endopeptidase activity"/>
    <property type="evidence" value="ECO:0007669"/>
    <property type="project" value="InterPro"/>
</dbReference>
<dbReference type="GO" id="GO:0006508">
    <property type="term" value="P:proteolysis"/>
    <property type="evidence" value="ECO:0007669"/>
    <property type="project" value="InterPro"/>
</dbReference>
<dbReference type="PaxDb" id="515619-EUBREC_2747"/>